<keyword evidence="2" id="KW-1133">Transmembrane helix</keyword>
<proteinExistence type="predicted"/>
<dbReference type="Proteomes" id="UP000006906">
    <property type="component" value="Chromosome 6"/>
</dbReference>
<protein>
    <submittedName>
        <fullName evidence="3">Uncharacterized protein</fullName>
    </submittedName>
</protein>
<feature type="compositionally biased region" description="Gly residues" evidence="1">
    <location>
        <begin position="232"/>
        <end position="245"/>
    </location>
</feature>
<dbReference type="RefSeq" id="XP_042923682.1">
    <property type="nucleotide sequence ID" value="XM_043062976.1"/>
</dbReference>
<dbReference type="AlphaFoldDB" id="A0A2K3DNH5"/>
<dbReference type="PaxDb" id="3055-EDP08443"/>
<keyword evidence="2" id="KW-0812">Transmembrane</keyword>
<dbReference type="GeneID" id="5721793"/>
<feature type="region of interest" description="Disordered" evidence="1">
    <location>
        <begin position="232"/>
        <end position="283"/>
    </location>
</feature>
<keyword evidence="2" id="KW-0472">Membrane</keyword>
<feature type="transmembrane region" description="Helical" evidence="2">
    <location>
        <begin position="145"/>
        <end position="173"/>
    </location>
</feature>
<dbReference type="EMBL" id="CM008967">
    <property type="protein sequence ID" value="PNW82089.1"/>
    <property type="molecule type" value="Genomic_DNA"/>
</dbReference>
<dbReference type="Gramene" id="PNW82089">
    <property type="protein sequence ID" value="PNW82089"/>
    <property type="gene ID" value="CHLRE_06g273400v5"/>
</dbReference>
<evidence type="ECO:0000313" key="4">
    <source>
        <dbReference type="Proteomes" id="UP000006906"/>
    </source>
</evidence>
<gene>
    <name evidence="3" type="ORF">CHLRE_06g273400v5</name>
</gene>
<accession>A0A2K3DNH5</accession>
<evidence type="ECO:0000256" key="2">
    <source>
        <dbReference type="SAM" id="Phobius"/>
    </source>
</evidence>
<feature type="transmembrane region" description="Helical" evidence="2">
    <location>
        <begin position="102"/>
        <end position="124"/>
    </location>
</feature>
<feature type="transmembrane region" description="Helical" evidence="2">
    <location>
        <begin position="179"/>
        <end position="199"/>
    </location>
</feature>
<evidence type="ECO:0000256" key="1">
    <source>
        <dbReference type="SAM" id="MobiDB-lite"/>
    </source>
</evidence>
<keyword evidence="4" id="KW-1185">Reference proteome</keyword>
<dbReference type="InParanoid" id="A0A2K3DNH5"/>
<dbReference type="KEGG" id="cre:CHLRE_06g273400v5"/>
<feature type="transmembrane region" description="Helical" evidence="2">
    <location>
        <begin position="61"/>
        <end position="82"/>
    </location>
</feature>
<reference evidence="3 4" key="1">
    <citation type="journal article" date="2007" name="Science">
        <title>The Chlamydomonas genome reveals the evolution of key animal and plant functions.</title>
        <authorList>
            <person name="Merchant S.S."/>
            <person name="Prochnik S.E."/>
            <person name="Vallon O."/>
            <person name="Harris E.H."/>
            <person name="Karpowicz S.J."/>
            <person name="Witman G.B."/>
            <person name="Terry A."/>
            <person name="Salamov A."/>
            <person name="Fritz-Laylin L.K."/>
            <person name="Marechal-Drouard L."/>
            <person name="Marshall W.F."/>
            <person name="Qu L.H."/>
            <person name="Nelson D.R."/>
            <person name="Sanderfoot A.A."/>
            <person name="Spalding M.H."/>
            <person name="Kapitonov V.V."/>
            <person name="Ren Q."/>
            <person name="Ferris P."/>
            <person name="Lindquist E."/>
            <person name="Shapiro H."/>
            <person name="Lucas S.M."/>
            <person name="Grimwood J."/>
            <person name="Schmutz J."/>
            <person name="Cardol P."/>
            <person name="Cerutti H."/>
            <person name="Chanfreau G."/>
            <person name="Chen C.L."/>
            <person name="Cognat V."/>
            <person name="Croft M.T."/>
            <person name="Dent R."/>
            <person name="Dutcher S."/>
            <person name="Fernandez E."/>
            <person name="Fukuzawa H."/>
            <person name="Gonzalez-Ballester D."/>
            <person name="Gonzalez-Halphen D."/>
            <person name="Hallmann A."/>
            <person name="Hanikenne M."/>
            <person name="Hippler M."/>
            <person name="Inwood W."/>
            <person name="Jabbari K."/>
            <person name="Kalanon M."/>
            <person name="Kuras R."/>
            <person name="Lefebvre P.A."/>
            <person name="Lemaire S.D."/>
            <person name="Lobanov A.V."/>
            <person name="Lohr M."/>
            <person name="Manuell A."/>
            <person name="Meier I."/>
            <person name="Mets L."/>
            <person name="Mittag M."/>
            <person name="Mittelmeier T."/>
            <person name="Moroney J.V."/>
            <person name="Moseley J."/>
            <person name="Napoli C."/>
            <person name="Nedelcu A.M."/>
            <person name="Niyogi K."/>
            <person name="Novoselov S.V."/>
            <person name="Paulsen I.T."/>
            <person name="Pazour G."/>
            <person name="Purton S."/>
            <person name="Ral J.P."/>
            <person name="Riano-Pachon D.M."/>
            <person name="Riekhof W."/>
            <person name="Rymarquis L."/>
            <person name="Schroda M."/>
            <person name="Stern D."/>
            <person name="Umen J."/>
            <person name="Willows R."/>
            <person name="Wilson N."/>
            <person name="Zimmer S.L."/>
            <person name="Allmer J."/>
            <person name="Balk J."/>
            <person name="Bisova K."/>
            <person name="Chen C.J."/>
            <person name="Elias M."/>
            <person name="Gendler K."/>
            <person name="Hauser C."/>
            <person name="Lamb M.R."/>
            <person name="Ledford H."/>
            <person name="Long J.C."/>
            <person name="Minagawa J."/>
            <person name="Page M.D."/>
            <person name="Pan J."/>
            <person name="Pootakham W."/>
            <person name="Roje S."/>
            <person name="Rose A."/>
            <person name="Stahlberg E."/>
            <person name="Terauchi A.M."/>
            <person name="Yang P."/>
            <person name="Ball S."/>
            <person name="Bowler C."/>
            <person name="Dieckmann C.L."/>
            <person name="Gladyshev V.N."/>
            <person name="Green P."/>
            <person name="Jorgensen R."/>
            <person name="Mayfield S."/>
            <person name="Mueller-Roeber B."/>
            <person name="Rajamani S."/>
            <person name="Sayre R.T."/>
            <person name="Brokstein P."/>
            <person name="Dubchak I."/>
            <person name="Goodstein D."/>
            <person name="Hornick L."/>
            <person name="Huang Y.W."/>
            <person name="Jhaveri J."/>
            <person name="Luo Y."/>
            <person name="Martinez D."/>
            <person name="Ngau W.C."/>
            <person name="Otillar B."/>
            <person name="Poliakov A."/>
            <person name="Porter A."/>
            <person name="Szajkowski L."/>
            <person name="Werner G."/>
            <person name="Zhou K."/>
            <person name="Grigoriev I.V."/>
            <person name="Rokhsar D.S."/>
            <person name="Grossman A.R."/>
        </authorList>
    </citation>
    <scope>NUCLEOTIDE SEQUENCE [LARGE SCALE GENOMIC DNA]</scope>
    <source>
        <strain evidence="4">CC-503</strain>
    </source>
</reference>
<name>A0A2K3DNH5_CHLRE</name>
<dbReference type="ExpressionAtlas" id="A0A2K3DNH5">
    <property type="expression patterns" value="baseline and differential"/>
</dbReference>
<evidence type="ECO:0000313" key="3">
    <source>
        <dbReference type="EMBL" id="PNW82089.1"/>
    </source>
</evidence>
<dbReference type="OrthoDB" id="542752at2759"/>
<sequence>MTGGKVAPVEAAAAPAASVEGRNGGGKESLLVGAQLPLNEQMDLMLDTMTPAQLTEVVRQLYGTDAVVTALVLTLSVSGLFASTDGFDEGANLFRGSSQTFAQIYLILMMLATSLSGMGLLYCVHAYGEIMSGAGAEVHVVVRRMGLIATFGLPVLLANASVVAMLLGCMVYVGLKAKLWAAVVSWGILVVLGAVQGYFSSKPTAAKLHSLLEVRAQRRAAAAGAGAQQAGAGKGVAGAKHGGTTGASEEGEGEEEGGAGRGGEMGGLAKRRPAVLEAPHVSS</sequence>
<organism evidence="3 4">
    <name type="scientific">Chlamydomonas reinhardtii</name>
    <name type="common">Chlamydomonas smithii</name>
    <dbReference type="NCBI Taxonomy" id="3055"/>
    <lineage>
        <taxon>Eukaryota</taxon>
        <taxon>Viridiplantae</taxon>
        <taxon>Chlorophyta</taxon>
        <taxon>core chlorophytes</taxon>
        <taxon>Chlorophyceae</taxon>
        <taxon>CS clade</taxon>
        <taxon>Chlamydomonadales</taxon>
        <taxon>Chlamydomonadaceae</taxon>
        <taxon>Chlamydomonas</taxon>
    </lineage>
</organism>